<dbReference type="PANTHER" id="PTHR21366:SF22">
    <property type="entry name" value="VOC DOMAIN-CONTAINING PROTEIN"/>
    <property type="match status" value="1"/>
</dbReference>
<dbReference type="InterPro" id="IPR004360">
    <property type="entry name" value="Glyas_Fos-R_dOase_dom"/>
</dbReference>
<dbReference type="KEGG" id="spse:SULPSESMR1_04806"/>
<proteinExistence type="predicted"/>
<protein>
    <submittedName>
        <fullName evidence="2">Metallothiol transferase FosB 2</fullName>
        <ecNumber evidence="2">2.5.1.-</ecNumber>
    </submittedName>
</protein>
<dbReference type="RefSeq" id="WP_089422547.1">
    <property type="nucleotide sequence ID" value="NZ_CP022416.1"/>
</dbReference>
<dbReference type="AlphaFoldDB" id="A0A221K667"/>
<keyword evidence="3" id="KW-1185">Reference proteome</keyword>
<dbReference type="EC" id="2.5.1.-" evidence="2"/>
<dbReference type="Gene3D" id="3.10.180.10">
    <property type="entry name" value="2,3-Dihydroxybiphenyl 1,2-Dioxygenase, domain 1"/>
    <property type="match status" value="1"/>
</dbReference>
<dbReference type="SUPFAM" id="SSF54593">
    <property type="entry name" value="Glyoxalase/Bleomycin resistance protein/Dihydroxybiphenyl dioxygenase"/>
    <property type="match status" value="1"/>
</dbReference>
<dbReference type="GO" id="GO:0016740">
    <property type="term" value="F:transferase activity"/>
    <property type="evidence" value="ECO:0007669"/>
    <property type="project" value="UniProtKB-KW"/>
</dbReference>
<sequence>MPDLKSILETALYVDDMDRATTFYEDVMQLPSLMTSERLCAFNVNDANVLLLFIRGGTLEPVDTGHGIIPPHNGVGQLHVAFSCTHDMLPAWQDHLQAKGVDIEGETSWKRGGRSIYFRDPDGNLLEIATSPGLWSGF</sequence>
<dbReference type="InterPro" id="IPR050383">
    <property type="entry name" value="GlyoxalaseI/FosfomycinResist"/>
</dbReference>
<dbReference type="InterPro" id="IPR037523">
    <property type="entry name" value="VOC_core"/>
</dbReference>
<name>A0A221K667_9RHOB</name>
<evidence type="ECO:0000313" key="2">
    <source>
        <dbReference type="EMBL" id="ASM74502.1"/>
    </source>
</evidence>
<geneLocation type="plasmid" evidence="2 3">
    <name>pSMR1-1</name>
</geneLocation>
<keyword evidence="2" id="KW-0808">Transferase</keyword>
<dbReference type="Pfam" id="PF00903">
    <property type="entry name" value="Glyoxalase"/>
    <property type="match status" value="1"/>
</dbReference>
<gene>
    <name evidence="2" type="primary">fosB2</name>
    <name evidence="2" type="ORF">SULPSESMR1_04806</name>
</gene>
<organism evidence="2 3">
    <name type="scientific">Pseudosulfitobacter pseudonitzschiae</name>
    <dbReference type="NCBI Taxonomy" id="1402135"/>
    <lineage>
        <taxon>Bacteria</taxon>
        <taxon>Pseudomonadati</taxon>
        <taxon>Pseudomonadota</taxon>
        <taxon>Alphaproteobacteria</taxon>
        <taxon>Rhodobacterales</taxon>
        <taxon>Roseobacteraceae</taxon>
        <taxon>Pseudosulfitobacter</taxon>
    </lineage>
</organism>
<dbReference type="InterPro" id="IPR029068">
    <property type="entry name" value="Glyas_Bleomycin-R_OHBP_Dase"/>
</dbReference>
<evidence type="ECO:0000259" key="1">
    <source>
        <dbReference type="PROSITE" id="PS51819"/>
    </source>
</evidence>
<evidence type="ECO:0000313" key="3">
    <source>
        <dbReference type="Proteomes" id="UP000199754"/>
    </source>
</evidence>
<dbReference type="PROSITE" id="PS51819">
    <property type="entry name" value="VOC"/>
    <property type="match status" value="1"/>
</dbReference>
<accession>A0A221K667</accession>
<dbReference type="PANTHER" id="PTHR21366">
    <property type="entry name" value="GLYOXALASE FAMILY PROTEIN"/>
    <property type="match status" value="1"/>
</dbReference>
<reference evidence="2 3" key="1">
    <citation type="submission" date="2017-07" db="EMBL/GenBank/DDBJ databases">
        <title>Genome Sequence of Sulfitobacter pseudonitzschiae Strain SMR1 Isolated from a culture of the Diatom Skeletonema marinoi.</title>
        <authorList>
            <person name="Topel M."/>
            <person name="Pinder M.I.M."/>
            <person name="Johansson O.N."/>
            <person name="Kourtchenko O."/>
            <person name="Godhe A."/>
            <person name="Clarke A.K."/>
        </authorList>
    </citation>
    <scope>NUCLEOTIDE SEQUENCE [LARGE SCALE GENOMIC DNA]</scope>
    <source>
        <strain evidence="2 3">SMR1</strain>
        <plasmid evidence="2 3">pSMR1-1</plasmid>
    </source>
</reference>
<dbReference type="OrthoDB" id="9812656at2"/>
<dbReference type="Proteomes" id="UP000199754">
    <property type="component" value="Plasmid pSMR1-1"/>
</dbReference>
<keyword evidence="2" id="KW-0614">Plasmid</keyword>
<dbReference type="EMBL" id="CP022416">
    <property type="protein sequence ID" value="ASM74502.1"/>
    <property type="molecule type" value="Genomic_DNA"/>
</dbReference>
<feature type="domain" description="VOC" evidence="1">
    <location>
        <begin position="6"/>
        <end position="131"/>
    </location>
</feature>